<feature type="transmembrane region" description="Helical" evidence="1">
    <location>
        <begin position="20"/>
        <end position="37"/>
    </location>
</feature>
<comment type="caution">
    <text evidence="2">The sequence shown here is derived from an EMBL/GenBank/DDBJ whole genome shotgun (WGS) entry which is preliminary data.</text>
</comment>
<proteinExistence type="predicted"/>
<keyword evidence="1" id="KW-0472">Membrane</keyword>
<gene>
    <name evidence="2" type="ORF">HMPREF0322_05199</name>
</gene>
<dbReference type="HOGENOM" id="CLU_3152026_0_0_9"/>
<reference evidence="2 3" key="1">
    <citation type="submission" date="2011-08" db="EMBL/GenBank/DDBJ databases">
        <authorList>
            <person name="Weinstock G."/>
            <person name="Sodergren E."/>
            <person name="Clifton S."/>
            <person name="Fulton L."/>
            <person name="Fulton B."/>
            <person name="Courtney L."/>
            <person name="Fronick C."/>
            <person name="Harrison M."/>
            <person name="Strong C."/>
            <person name="Farmer C."/>
            <person name="Delahaunty K."/>
            <person name="Markovic C."/>
            <person name="Hall O."/>
            <person name="Minx P."/>
            <person name="Tomlinson C."/>
            <person name="Mitreva M."/>
            <person name="Hou S."/>
            <person name="Chen J."/>
            <person name="Wollam A."/>
            <person name="Pepin K.H."/>
            <person name="Johnson M."/>
            <person name="Bhonagiri V."/>
            <person name="Zhang X."/>
            <person name="Suruliraj S."/>
            <person name="Warren W."/>
            <person name="Chinwalla A."/>
            <person name="Mardis E.R."/>
            <person name="Wilson R.K."/>
        </authorList>
    </citation>
    <scope>NUCLEOTIDE SEQUENCE [LARGE SCALE GENOMIC DNA]</scope>
    <source>
        <strain evidence="2 3">DP7</strain>
    </source>
</reference>
<dbReference type="AlphaFoldDB" id="G9XW16"/>
<dbReference type="EMBL" id="AFZX01000137">
    <property type="protein sequence ID" value="EHL04279.1"/>
    <property type="molecule type" value="Genomic_DNA"/>
</dbReference>
<keyword evidence="1" id="KW-0812">Transmembrane</keyword>
<dbReference type="Proteomes" id="UP000004416">
    <property type="component" value="Unassembled WGS sequence"/>
</dbReference>
<organism evidence="2 3">
    <name type="scientific">Desulfitobacterium hafniense DP7</name>
    <dbReference type="NCBI Taxonomy" id="537010"/>
    <lineage>
        <taxon>Bacteria</taxon>
        <taxon>Bacillati</taxon>
        <taxon>Bacillota</taxon>
        <taxon>Clostridia</taxon>
        <taxon>Eubacteriales</taxon>
        <taxon>Desulfitobacteriaceae</taxon>
        <taxon>Desulfitobacterium</taxon>
    </lineage>
</organism>
<evidence type="ECO:0000256" key="1">
    <source>
        <dbReference type="SAM" id="Phobius"/>
    </source>
</evidence>
<keyword evidence="1" id="KW-1133">Transmembrane helix</keyword>
<protein>
    <submittedName>
        <fullName evidence="2">Uncharacterized protein</fullName>
    </submittedName>
</protein>
<evidence type="ECO:0000313" key="2">
    <source>
        <dbReference type="EMBL" id="EHL04279.1"/>
    </source>
</evidence>
<name>G9XW16_DESHA</name>
<accession>G9XW16</accession>
<sequence>MFNKLKTIQEKKLGLKQCKLRFALLFRIIGRYFYYIIKRNIYSISRML</sequence>
<evidence type="ECO:0000313" key="3">
    <source>
        <dbReference type="Proteomes" id="UP000004416"/>
    </source>
</evidence>